<dbReference type="PANTHER" id="PTHR24220:SF86">
    <property type="entry name" value="ABC TRANSPORTER ABCH.1"/>
    <property type="match status" value="1"/>
</dbReference>
<dbReference type="PANTHER" id="PTHR24220">
    <property type="entry name" value="IMPORT ATP-BINDING PROTEIN"/>
    <property type="match status" value="1"/>
</dbReference>
<evidence type="ECO:0000313" key="5">
    <source>
        <dbReference type="EMBL" id="MFH8550609.1"/>
    </source>
</evidence>
<keyword evidence="6" id="KW-1185">Reference proteome</keyword>
<protein>
    <submittedName>
        <fullName evidence="5">ABC transporter ATP-binding protein</fullName>
    </submittedName>
</protein>
<accession>A0ABW7R1Q7</accession>
<dbReference type="Gene3D" id="3.40.50.300">
    <property type="entry name" value="P-loop containing nucleotide triphosphate hydrolases"/>
    <property type="match status" value="1"/>
</dbReference>
<dbReference type="GO" id="GO:0005524">
    <property type="term" value="F:ATP binding"/>
    <property type="evidence" value="ECO:0007669"/>
    <property type="project" value="UniProtKB-KW"/>
</dbReference>
<dbReference type="PROSITE" id="PS50893">
    <property type="entry name" value="ABC_TRANSPORTER_2"/>
    <property type="match status" value="1"/>
</dbReference>
<proteinExistence type="predicted"/>
<evidence type="ECO:0000256" key="1">
    <source>
        <dbReference type="ARBA" id="ARBA00022448"/>
    </source>
</evidence>
<reference evidence="5 6" key="1">
    <citation type="submission" date="2024-10" db="EMBL/GenBank/DDBJ databases">
        <title>The Natural Products Discovery Center: Release of the First 8490 Sequenced Strains for Exploring Actinobacteria Biosynthetic Diversity.</title>
        <authorList>
            <person name="Kalkreuter E."/>
            <person name="Kautsar S.A."/>
            <person name="Yang D."/>
            <person name="Bader C.D."/>
            <person name="Teijaro C.N."/>
            <person name="Fluegel L."/>
            <person name="Davis C.M."/>
            <person name="Simpson J.R."/>
            <person name="Lauterbach L."/>
            <person name="Steele A.D."/>
            <person name="Gui C."/>
            <person name="Meng S."/>
            <person name="Li G."/>
            <person name="Viehrig K."/>
            <person name="Ye F."/>
            <person name="Su P."/>
            <person name="Kiefer A.F."/>
            <person name="Nichols A."/>
            <person name="Cepeda A.J."/>
            <person name="Yan W."/>
            <person name="Fan B."/>
            <person name="Jiang Y."/>
            <person name="Adhikari A."/>
            <person name="Zheng C.-J."/>
            <person name="Schuster L."/>
            <person name="Cowan T.M."/>
            <person name="Smanski M.J."/>
            <person name="Chevrette M.G."/>
            <person name="De Carvalho L.P.S."/>
            <person name="Shen B."/>
        </authorList>
    </citation>
    <scope>NUCLEOTIDE SEQUENCE [LARGE SCALE GENOMIC DNA]</scope>
    <source>
        <strain evidence="5 6">NPDC017990</strain>
    </source>
</reference>
<dbReference type="EMBL" id="JBIRGQ010000008">
    <property type="protein sequence ID" value="MFH8550609.1"/>
    <property type="molecule type" value="Genomic_DNA"/>
</dbReference>
<evidence type="ECO:0000256" key="3">
    <source>
        <dbReference type="ARBA" id="ARBA00022840"/>
    </source>
</evidence>
<dbReference type="InterPro" id="IPR017911">
    <property type="entry name" value="MacB-like_ATP-bd"/>
</dbReference>
<dbReference type="CDD" id="cd03255">
    <property type="entry name" value="ABC_MJ0796_LolCDE_FtsE"/>
    <property type="match status" value="1"/>
</dbReference>
<evidence type="ECO:0000256" key="2">
    <source>
        <dbReference type="ARBA" id="ARBA00022741"/>
    </source>
</evidence>
<dbReference type="InterPro" id="IPR015854">
    <property type="entry name" value="ABC_transpr_LolD-like"/>
</dbReference>
<organism evidence="5 6">
    <name type="scientific">Streptomyces longisporoflavus</name>
    <dbReference type="NCBI Taxonomy" id="28044"/>
    <lineage>
        <taxon>Bacteria</taxon>
        <taxon>Bacillati</taxon>
        <taxon>Actinomycetota</taxon>
        <taxon>Actinomycetes</taxon>
        <taxon>Kitasatosporales</taxon>
        <taxon>Streptomycetaceae</taxon>
        <taxon>Streptomyces</taxon>
    </lineage>
</organism>
<comment type="caution">
    <text evidence="5">The sequence shown here is derived from an EMBL/GenBank/DDBJ whole genome shotgun (WGS) entry which is preliminary data.</text>
</comment>
<dbReference type="SMART" id="SM00382">
    <property type="entry name" value="AAA"/>
    <property type="match status" value="1"/>
</dbReference>
<gene>
    <name evidence="5" type="ORF">ACH4F9_37020</name>
</gene>
<dbReference type="Pfam" id="PF00005">
    <property type="entry name" value="ABC_tran"/>
    <property type="match status" value="1"/>
</dbReference>
<evidence type="ECO:0000313" key="6">
    <source>
        <dbReference type="Proteomes" id="UP001610818"/>
    </source>
</evidence>
<dbReference type="RefSeq" id="WP_397717159.1">
    <property type="nucleotide sequence ID" value="NZ_JBIRGN010000008.1"/>
</dbReference>
<keyword evidence="3 5" id="KW-0067">ATP-binding</keyword>
<dbReference type="Proteomes" id="UP001610818">
    <property type="component" value="Unassembled WGS sequence"/>
</dbReference>
<dbReference type="InterPro" id="IPR003439">
    <property type="entry name" value="ABC_transporter-like_ATP-bd"/>
</dbReference>
<dbReference type="InterPro" id="IPR003593">
    <property type="entry name" value="AAA+_ATPase"/>
</dbReference>
<dbReference type="SUPFAM" id="SSF52540">
    <property type="entry name" value="P-loop containing nucleoside triphosphate hydrolases"/>
    <property type="match status" value="1"/>
</dbReference>
<dbReference type="PROSITE" id="PS00211">
    <property type="entry name" value="ABC_TRANSPORTER_1"/>
    <property type="match status" value="1"/>
</dbReference>
<feature type="domain" description="ABC transporter" evidence="4">
    <location>
        <begin position="9"/>
        <end position="239"/>
    </location>
</feature>
<keyword evidence="1" id="KW-0813">Transport</keyword>
<evidence type="ECO:0000259" key="4">
    <source>
        <dbReference type="PROSITE" id="PS50893"/>
    </source>
</evidence>
<sequence length="241" mass="25535">MSALSHPVVDLSGVSKSYGDLAALRSADLVIHHGELLAVVGPSGSGKSTLLNIMGTLDRPSEGKVRIGGHDIDELRDRDLSALRAATIGFVFQQFHLAPGIPALDSVADGLLYSGRPRAERRELAERALRRVGLGLRLYHEPHQLSGGEKQRVAIARAVLGDPPLLLADEPTGALDSRSGAVVMELLHELQEAGTTVVVITHDRDIAALLPREVRLKDGRIEHDSAVGAAAGELTATGSTR</sequence>
<keyword evidence="2" id="KW-0547">Nucleotide-binding</keyword>
<dbReference type="InterPro" id="IPR017871">
    <property type="entry name" value="ABC_transporter-like_CS"/>
</dbReference>
<name>A0ABW7R1Q7_9ACTN</name>
<dbReference type="InterPro" id="IPR027417">
    <property type="entry name" value="P-loop_NTPase"/>
</dbReference>